<keyword evidence="2" id="KW-1133">Transmembrane helix</keyword>
<dbReference type="RefSeq" id="WP_163843906.1">
    <property type="nucleotide sequence ID" value="NZ_JAAGVB010000012.1"/>
</dbReference>
<keyword evidence="2" id="KW-0812">Transmembrane</keyword>
<reference evidence="3 4" key="1">
    <citation type="submission" date="2020-01" db="EMBL/GenBank/DDBJ databases">
        <title>Genetics and antimicrobial susceptibilities of Nocardia species isolated from the soil; a comparison with species isolated from humans.</title>
        <authorList>
            <person name="Carrasco G."/>
            <person name="Monzon S."/>
            <person name="Sansegundo M."/>
            <person name="Garcia E."/>
            <person name="Garrido N."/>
            <person name="Medina M.J."/>
            <person name="Villalon P."/>
            <person name="Ramirez-Arocha A.C."/>
            <person name="Jimenez P."/>
            <person name="Cuesta I."/>
            <person name="Valdezate S."/>
        </authorList>
    </citation>
    <scope>NUCLEOTIDE SEQUENCE [LARGE SCALE GENOMIC DNA]</scope>
    <source>
        <strain evidence="3 4">CNM20110626</strain>
    </source>
</reference>
<name>A0A6P1CM17_9NOCA</name>
<dbReference type="AlphaFoldDB" id="A0A6P1CM17"/>
<proteinExistence type="predicted"/>
<organism evidence="3 4">
    <name type="scientific">Nocardia cyriacigeorgica</name>
    <dbReference type="NCBI Taxonomy" id="135487"/>
    <lineage>
        <taxon>Bacteria</taxon>
        <taxon>Bacillati</taxon>
        <taxon>Actinomycetota</taxon>
        <taxon>Actinomycetes</taxon>
        <taxon>Mycobacteriales</taxon>
        <taxon>Nocardiaceae</taxon>
        <taxon>Nocardia</taxon>
    </lineage>
</organism>
<accession>A0A6P1CM17</accession>
<evidence type="ECO:0000313" key="3">
    <source>
        <dbReference type="EMBL" id="NEW32917.1"/>
    </source>
</evidence>
<comment type="caution">
    <text evidence="3">The sequence shown here is derived from an EMBL/GenBank/DDBJ whole genome shotgun (WGS) entry which is preliminary data.</text>
</comment>
<feature type="region of interest" description="Disordered" evidence="1">
    <location>
        <begin position="61"/>
        <end position="86"/>
    </location>
</feature>
<keyword evidence="2" id="KW-0472">Membrane</keyword>
<dbReference type="Proteomes" id="UP000471166">
    <property type="component" value="Unassembled WGS sequence"/>
</dbReference>
<sequence>MDGFLLFVVSVVPVALVPAGFAWAVTRARRRRLGGSFVGPFQEMWDPGARRTQVEIQVRAEQKAPLPSPGDPSSPGGRAGRIQDYA</sequence>
<feature type="transmembrane region" description="Helical" evidence="2">
    <location>
        <begin position="6"/>
        <end position="25"/>
    </location>
</feature>
<gene>
    <name evidence="3" type="ORF">GV791_10125</name>
</gene>
<evidence type="ECO:0000313" key="4">
    <source>
        <dbReference type="Proteomes" id="UP000471166"/>
    </source>
</evidence>
<evidence type="ECO:0000256" key="2">
    <source>
        <dbReference type="SAM" id="Phobius"/>
    </source>
</evidence>
<evidence type="ECO:0000256" key="1">
    <source>
        <dbReference type="SAM" id="MobiDB-lite"/>
    </source>
</evidence>
<dbReference type="EMBL" id="JAAGVB010000012">
    <property type="protein sequence ID" value="NEW32917.1"/>
    <property type="molecule type" value="Genomic_DNA"/>
</dbReference>
<protein>
    <submittedName>
        <fullName evidence="3">Uncharacterized protein</fullName>
    </submittedName>
</protein>